<evidence type="ECO:0000313" key="7">
    <source>
        <dbReference type="Proteomes" id="UP001549167"/>
    </source>
</evidence>
<dbReference type="Gene3D" id="3.40.50.300">
    <property type="entry name" value="P-loop containing nucleotide triphosphate hydrolases"/>
    <property type="match status" value="1"/>
</dbReference>
<comment type="caution">
    <text evidence="6">The sequence shown here is derived from an EMBL/GenBank/DDBJ whole genome shotgun (WGS) entry which is preliminary data.</text>
</comment>
<dbReference type="InterPro" id="IPR003593">
    <property type="entry name" value="AAA+_ATPase"/>
</dbReference>
<dbReference type="Pfam" id="PF13732">
    <property type="entry name" value="DrrA1-3_C"/>
    <property type="match status" value="1"/>
</dbReference>
<dbReference type="InterPro" id="IPR025302">
    <property type="entry name" value="DrrA1/2-like_C"/>
</dbReference>
<sequence length="302" mass="34327">MSLMSVEQLTKRYQSATVVDHISFQLEPGKCVALLGPNGAGKTTTLRMLAGFISPTEGEIHFNEDQFTYDNRHHVGYLPQYPVFHNWMTGEEFLMYVGQLAYLSKDEAKSKAHELLDLVRLSDDKQKRIGKFSGGMKQRLGIAQALMHDPKLVILDEPVSSLDPIGRREVLNLIRELKKDATILFSTHILNDAEEVSDDILLLNQGKLLKQGSIEDIHNQQDTKTIYLAFQDEPKFIEERLKEIDTVFNVTREHRDFVVAVHDVNDARAQLLTMIQSEGWALTKFEIAKSSLEDIFIKAVSE</sequence>
<evidence type="ECO:0000256" key="4">
    <source>
        <dbReference type="ARBA" id="ARBA00022840"/>
    </source>
</evidence>
<dbReference type="Pfam" id="PF00005">
    <property type="entry name" value="ABC_tran"/>
    <property type="match status" value="1"/>
</dbReference>
<dbReference type="GO" id="GO:0005524">
    <property type="term" value="F:ATP binding"/>
    <property type="evidence" value="ECO:0007669"/>
    <property type="project" value="UniProtKB-KW"/>
</dbReference>
<feature type="domain" description="ABC transporter" evidence="5">
    <location>
        <begin position="4"/>
        <end position="230"/>
    </location>
</feature>
<dbReference type="InterPro" id="IPR003439">
    <property type="entry name" value="ABC_transporter-like_ATP-bd"/>
</dbReference>
<dbReference type="Proteomes" id="UP001549167">
    <property type="component" value="Unassembled WGS sequence"/>
</dbReference>
<keyword evidence="3" id="KW-0547">Nucleotide-binding</keyword>
<evidence type="ECO:0000256" key="1">
    <source>
        <dbReference type="ARBA" id="ARBA00005417"/>
    </source>
</evidence>
<protein>
    <submittedName>
        <fullName evidence="6">ABC-2 type transport system ATP-binding protein</fullName>
    </submittedName>
</protein>
<accession>A0ABV2KVI1</accession>
<dbReference type="CDD" id="cd03230">
    <property type="entry name" value="ABC_DR_subfamily_A"/>
    <property type="match status" value="1"/>
</dbReference>
<evidence type="ECO:0000256" key="2">
    <source>
        <dbReference type="ARBA" id="ARBA00022448"/>
    </source>
</evidence>
<dbReference type="PANTHER" id="PTHR43335">
    <property type="entry name" value="ABC TRANSPORTER, ATP-BINDING PROTEIN"/>
    <property type="match status" value="1"/>
</dbReference>
<reference evidence="6 7" key="1">
    <citation type="submission" date="2024-06" db="EMBL/GenBank/DDBJ databases">
        <title>Genomic Encyclopedia of Type Strains, Phase IV (KMG-IV): sequencing the most valuable type-strain genomes for metagenomic binning, comparative biology and taxonomic classification.</title>
        <authorList>
            <person name="Goeker M."/>
        </authorList>
    </citation>
    <scope>NUCLEOTIDE SEQUENCE [LARGE SCALE GENOMIC DNA]</scope>
    <source>
        <strain evidence="6 7">DSM 23520</strain>
    </source>
</reference>
<keyword evidence="4 6" id="KW-0067">ATP-binding</keyword>
<dbReference type="PROSITE" id="PS00211">
    <property type="entry name" value="ABC_TRANSPORTER_1"/>
    <property type="match status" value="1"/>
</dbReference>
<evidence type="ECO:0000259" key="5">
    <source>
        <dbReference type="PROSITE" id="PS50893"/>
    </source>
</evidence>
<name>A0ABV2KVI1_9BACI</name>
<dbReference type="PANTHER" id="PTHR43335:SF11">
    <property type="entry name" value="ABC TRANSPORTER RELATED"/>
    <property type="match status" value="1"/>
</dbReference>
<keyword evidence="7" id="KW-1185">Reference proteome</keyword>
<dbReference type="InterPro" id="IPR027417">
    <property type="entry name" value="P-loop_NTPase"/>
</dbReference>
<dbReference type="PROSITE" id="PS50893">
    <property type="entry name" value="ABC_TRANSPORTER_2"/>
    <property type="match status" value="1"/>
</dbReference>
<organism evidence="6 7">
    <name type="scientific">Alkalibacillus flavidus</name>
    <dbReference type="NCBI Taxonomy" id="546021"/>
    <lineage>
        <taxon>Bacteria</taxon>
        <taxon>Bacillati</taxon>
        <taxon>Bacillota</taxon>
        <taxon>Bacilli</taxon>
        <taxon>Bacillales</taxon>
        <taxon>Bacillaceae</taxon>
        <taxon>Alkalibacillus</taxon>
    </lineage>
</organism>
<gene>
    <name evidence="6" type="ORF">ABID56_001208</name>
</gene>
<dbReference type="EMBL" id="JBEPMX010000005">
    <property type="protein sequence ID" value="MET3683117.1"/>
    <property type="molecule type" value="Genomic_DNA"/>
</dbReference>
<dbReference type="SMART" id="SM00382">
    <property type="entry name" value="AAA"/>
    <property type="match status" value="1"/>
</dbReference>
<keyword evidence="2" id="KW-0813">Transport</keyword>
<proteinExistence type="inferred from homology"/>
<dbReference type="InterPro" id="IPR017871">
    <property type="entry name" value="ABC_transporter-like_CS"/>
</dbReference>
<dbReference type="SUPFAM" id="SSF52540">
    <property type="entry name" value="P-loop containing nucleoside triphosphate hydrolases"/>
    <property type="match status" value="1"/>
</dbReference>
<dbReference type="RefSeq" id="WP_354219710.1">
    <property type="nucleotide sequence ID" value="NZ_JBEPMX010000005.1"/>
</dbReference>
<evidence type="ECO:0000313" key="6">
    <source>
        <dbReference type="EMBL" id="MET3683117.1"/>
    </source>
</evidence>
<comment type="similarity">
    <text evidence="1">Belongs to the ABC transporter superfamily.</text>
</comment>
<evidence type="ECO:0000256" key="3">
    <source>
        <dbReference type="ARBA" id="ARBA00022741"/>
    </source>
</evidence>